<proteinExistence type="predicted"/>
<protein>
    <submittedName>
        <fullName evidence="1">Uncharacterized protein</fullName>
    </submittedName>
</protein>
<dbReference type="EMBL" id="KC821620">
    <property type="protein sequence ID" value="AGO48539.1"/>
    <property type="molecule type" value="Genomic_DNA"/>
</dbReference>
<organism evidence="1 2">
    <name type="scientific">Cellulophaga phage phi18:3</name>
    <dbReference type="NCBI Taxonomy" id="1327983"/>
    <lineage>
        <taxon>Viruses</taxon>
        <taxon>Duplodnaviria</taxon>
        <taxon>Heunggongvirae</taxon>
        <taxon>Uroviricota</taxon>
        <taxon>Caudoviricetes</taxon>
        <taxon>Pachyviridae</taxon>
        <taxon>Baltivirus</taxon>
        <taxon>Baltivirus phi18tres</taxon>
    </lineage>
</organism>
<dbReference type="GeneID" id="16797173"/>
<sequence>MESAREKAKDLIQKFEQYEWDNDNGYMPSDNETRKSVNKVIDEIELQAENWGVVSVRKYWVDVRNEVNSKLR</sequence>
<evidence type="ECO:0000313" key="2">
    <source>
        <dbReference type="Proteomes" id="UP000014728"/>
    </source>
</evidence>
<dbReference type="RefSeq" id="YP_008241220.1">
    <property type="nucleotide sequence ID" value="NC_021794.1"/>
</dbReference>
<dbReference type="KEGG" id="vg:16797173"/>
<evidence type="ECO:0000313" key="1">
    <source>
        <dbReference type="EMBL" id="AGO48539.1"/>
    </source>
</evidence>
<keyword evidence="2" id="KW-1185">Reference proteome</keyword>
<name>R9ZYW8_9CAUD</name>
<gene>
    <name evidence="1" type="ORF">Phi18:3_gp027</name>
</gene>
<reference evidence="2" key="2">
    <citation type="submission" date="2013-03" db="EMBL/GenBank/DDBJ databases">
        <title>The Cellulophaga phages: a novel, diverse, and globally ubiquitous model system.</title>
        <authorList>
            <person name="Holmfeldt K."/>
            <person name="Solonenko N."/>
            <person name="Shah M."/>
            <person name="Corrier K."/>
            <person name="Riemann L."/>
            <person name="VerBerkmoes N.C."/>
            <person name="Sullivan M.B."/>
        </authorList>
    </citation>
    <scope>NUCLEOTIDE SEQUENCE [LARGE SCALE GENOMIC DNA]</scope>
</reference>
<dbReference type="Proteomes" id="UP000014728">
    <property type="component" value="Segment"/>
</dbReference>
<accession>R9ZYW8</accession>
<reference evidence="1 2" key="1">
    <citation type="journal article" date="2013" name="Proc. Natl. Acad. Sci. U.S.A.">
        <title>Twelve previously unknown phage genera are ubiquitous in global oceans.</title>
        <authorList>
            <person name="Holmfeldt K."/>
            <person name="Solonenko N."/>
            <person name="Shah M."/>
            <person name="Corrier K."/>
            <person name="Riemann L."/>
            <person name="Verberkmoes N.C."/>
            <person name="Sullivan M.B."/>
        </authorList>
    </citation>
    <scope>NUCLEOTIDE SEQUENCE [LARGE SCALE GENOMIC DNA]</scope>
    <source>
        <strain evidence="1">Phi18:3</strain>
    </source>
</reference>